<accession>A0AAE4AQU9</accession>
<dbReference type="RefSeq" id="WP_307265451.1">
    <property type="nucleotide sequence ID" value="NZ_JAUSVL010000001.1"/>
</dbReference>
<sequence length="103" mass="11633">MFAKSNYPFSSQHPAAIAKRLPQDAERKKLRAWAGLFSAEAAGMSILLPKEGLAQAITTDKYCPRGLRTSRSGMDLLKSNYFCMEYILKSRLFFVILLLKSQQ</sequence>
<organism evidence="1 2">
    <name type="scientific">Oligosphaera ethanolica</name>
    <dbReference type="NCBI Taxonomy" id="760260"/>
    <lineage>
        <taxon>Bacteria</taxon>
        <taxon>Pseudomonadati</taxon>
        <taxon>Lentisphaerota</taxon>
        <taxon>Oligosphaeria</taxon>
        <taxon>Oligosphaerales</taxon>
        <taxon>Oligosphaeraceae</taxon>
        <taxon>Oligosphaera</taxon>
    </lineage>
</organism>
<keyword evidence="2" id="KW-1185">Reference proteome</keyword>
<evidence type="ECO:0000313" key="2">
    <source>
        <dbReference type="Proteomes" id="UP001238163"/>
    </source>
</evidence>
<protein>
    <submittedName>
        <fullName evidence="1">Uncharacterized protein</fullName>
    </submittedName>
</protein>
<evidence type="ECO:0000313" key="1">
    <source>
        <dbReference type="EMBL" id="MDQ0291956.1"/>
    </source>
</evidence>
<reference evidence="1" key="1">
    <citation type="submission" date="2023-07" db="EMBL/GenBank/DDBJ databases">
        <title>Genomic Encyclopedia of Type Strains, Phase IV (KMG-IV): sequencing the most valuable type-strain genomes for metagenomic binning, comparative biology and taxonomic classification.</title>
        <authorList>
            <person name="Goeker M."/>
        </authorList>
    </citation>
    <scope>NUCLEOTIDE SEQUENCE</scope>
    <source>
        <strain evidence="1">DSM 24202</strain>
    </source>
</reference>
<name>A0AAE4AQU9_9BACT</name>
<gene>
    <name evidence="1" type="ORF">J3R75_004063</name>
</gene>
<dbReference type="EMBL" id="JAUSVL010000001">
    <property type="protein sequence ID" value="MDQ0291956.1"/>
    <property type="molecule type" value="Genomic_DNA"/>
</dbReference>
<proteinExistence type="predicted"/>
<dbReference type="AlphaFoldDB" id="A0AAE4AQU9"/>
<comment type="caution">
    <text evidence="1">The sequence shown here is derived from an EMBL/GenBank/DDBJ whole genome shotgun (WGS) entry which is preliminary data.</text>
</comment>
<dbReference type="Proteomes" id="UP001238163">
    <property type="component" value="Unassembled WGS sequence"/>
</dbReference>